<dbReference type="InterPro" id="IPR015354">
    <property type="entry name" value="DNA_partition_ParG"/>
</dbReference>
<dbReference type="RefSeq" id="WP_413279251.1">
    <property type="nucleotide sequence ID" value="NZ_JBHFNT010000190.1"/>
</dbReference>
<gene>
    <name evidence="1" type="ORF">ACE1CA_20380</name>
</gene>
<dbReference type="InterPro" id="IPR010985">
    <property type="entry name" value="Ribbon_hlx_hlx"/>
</dbReference>
<organism evidence="1 2">
    <name type="scientific">Floridaenema evergladense BLCC-F167</name>
    <dbReference type="NCBI Taxonomy" id="3153639"/>
    <lineage>
        <taxon>Bacteria</taxon>
        <taxon>Bacillati</taxon>
        <taxon>Cyanobacteriota</taxon>
        <taxon>Cyanophyceae</taxon>
        <taxon>Oscillatoriophycideae</taxon>
        <taxon>Aerosakkonematales</taxon>
        <taxon>Aerosakkonemataceae</taxon>
        <taxon>Floridanema</taxon>
        <taxon>Floridanema evergladense</taxon>
    </lineage>
</organism>
<name>A0ABV4WP70_9CYAN</name>
<proteinExistence type="predicted"/>
<reference evidence="1 2" key="1">
    <citation type="submission" date="2024-09" db="EMBL/GenBank/DDBJ databases">
        <title>Floridaenema gen nov. (Aerosakkonemataceae, Aerosakkonematales ord. nov., Cyanobacteria) from benthic tropical and subtropical fresh waters, with the description of four new species.</title>
        <authorList>
            <person name="Moretto J.A."/>
            <person name="Berthold D.E."/>
            <person name="Lefler F.W."/>
            <person name="Huang I.-S."/>
            <person name="Laughinghouse H. IV."/>
        </authorList>
    </citation>
    <scope>NUCLEOTIDE SEQUENCE [LARGE SCALE GENOMIC DNA]</scope>
    <source>
        <strain evidence="1 2">BLCC-F167</strain>
    </source>
</reference>
<sequence>MTSFHCSRIIGGKREWDTVSEEKLVTYKMFLTDSLRAKFKSLCALKGVTMNEVLVELVEDWIEENDTPTPTKKGKGDRSGE</sequence>
<dbReference type="Proteomes" id="UP001576780">
    <property type="component" value="Unassembled WGS sequence"/>
</dbReference>
<dbReference type="Pfam" id="PF09274">
    <property type="entry name" value="ParG"/>
    <property type="match status" value="1"/>
</dbReference>
<dbReference type="InterPro" id="IPR013321">
    <property type="entry name" value="Arc_rbn_hlx_hlx"/>
</dbReference>
<dbReference type="EMBL" id="JBHFNT010000190">
    <property type="protein sequence ID" value="MFB2836888.1"/>
    <property type="molecule type" value="Genomic_DNA"/>
</dbReference>
<keyword evidence="2" id="KW-1185">Reference proteome</keyword>
<evidence type="ECO:0000313" key="2">
    <source>
        <dbReference type="Proteomes" id="UP001576780"/>
    </source>
</evidence>
<comment type="caution">
    <text evidence="1">The sequence shown here is derived from an EMBL/GenBank/DDBJ whole genome shotgun (WGS) entry which is preliminary data.</text>
</comment>
<protein>
    <submittedName>
        <fullName evidence="1">Plasmid partition protein ParG</fullName>
    </submittedName>
</protein>
<dbReference type="Gene3D" id="1.10.1220.10">
    <property type="entry name" value="Met repressor-like"/>
    <property type="match status" value="1"/>
</dbReference>
<accession>A0ABV4WP70</accession>
<dbReference type="SUPFAM" id="SSF47598">
    <property type="entry name" value="Ribbon-helix-helix"/>
    <property type="match status" value="1"/>
</dbReference>
<evidence type="ECO:0000313" key="1">
    <source>
        <dbReference type="EMBL" id="MFB2836888.1"/>
    </source>
</evidence>